<protein>
    <recommendedName>
        <fullName evidence="2">Dockerin domain-containing protein</fullName>
    </recommendedName>
</protein>
<gene>
    <name evidence="1" type="ORF">S01H1_15738</name>
</gene>
<dbReference type="PROSITE" id="PS00018">
    <property type="entry name" value="EF_HAND_1"/>
    <property type="match status" value="1"/>
</dbReference>
<reference evidence="1" key="1">
    <citation type="journal article" date="2014" name="Front. Microbiol.">
        <title>High frequency of phylogenetically diverse reductive dehalogenase-homologous genes in deep subseafloor sedimentary metagenomes.</title>
        <authorList>
            <person name="Kawai M."/>
            <person name="Futagami T."/>
            <person name="Toyoda A."/>
            <person name="Takaki Y."/>
            <person name="Nishi S."/>
            <person name="Hori S."/>
            <person name="Arai W."/>
            <person name="Tsubouchi T."/>
            <person name="Morono Y."/>
            <person name="Uchiyama I."/>
            <person name="Ito T."/>
            <person name="Fujiyama A."/>
            <person name="Inagaki F."/>
            <person name="Takami H."/>
        </authorList>
    </citation>
    <scope>NUCLEOTIDE SEQUENCE</scope>
    <source>
        <strain evidence="1">Expedition CK06-06</strain>
    </source>
</reference>
<dbReference type="Pfam" id="PF00404">
    <property type="entry name" value="Dockerin_1"/>
    <property type="match status" value="1"/>
</dbReference>
<dbReference type="Gene3D" id="1.10.1330.10">
    <property type="entry name" value="Dockerin domain"/>
    <property type="match status" value="1"/>
</dbReference>
<dbReference type="GO" id="GO:0004553">
    <property type="term" value="F:hydrolase activity, hydrolyzing O-glycosyl compounds"/>
    <property type="evidence" value="ECO:0007669"/>
    <property type="project" value="InterPro"/>
</dbReference>
<accession>X0SIV3</accession>
<dbReference type="InterPro" id="IPR018247">
    <property type="entry name" value="EF_Hand_1_Ca_BS"/>
</dbReference>
<sequence length="318" mass="35737">QTNTSVSANSTVYWRYSLANQYTTKYWWQVFVDDGSVEGNVSAVYNFTTSANIAPNQTGEVPINGSADQATTPMMNVTISDYNGDYVNASWMSNSTGSWVQFAHNDSIDTSGGSVIIYQQNSNFTTLNQTYWWSLNLSDDVSFRNETYNFTTMSMSVETPFPTNNSFDVAVAPTNLSISIVGTNVDIYFYFMNMSPETNTTSLLKSWIGENSGRFQVNDLEGTNATTQFIFGHTPYIWYVNMTDGTTWINNTYYYQTINTTGGQDARMDVNGNGFINVQDVSFVIANYSPPYDDTIYDVNWNGFINVQDVSYVISNYT</sequence>
<evidence type="ECO:0008006" key="2">
    <source>
        <dbReference type="Google" id="ProtNLM"/>
    </source>
</evidence>
<dbReference type="SUPFAM" id="SSF63446">
    <property type="entry name" value="Type I dockerin domain"/>
    <property type="match status" value="1"/>
</dbReference>
<organism evidence="1">
    <name type="scientific">marine sediment metagenome</name>
    <dbReference type="NCBI Taxonomy" id="412755"/>
    <lineage>
        <taxon>unclassified sequences</taxon>
        <taxon>metagenomes</taxon>
        <taxon>ecological metagenomes</taxon>
    </lineage>
</organism>
<comment type="caution">
    <text evidence="1">The sequence shown here is derived from an EMBL/GenBank/DDBJ whole genome shotgun (WGS) entry which is preliminary data.</text>
</comment>
<name>X0SIV3_9ZZZZ</name>
<dbReference type="EMBL" id="BARS01008234">
    <property type="protein sequence ID" value="GAF75837.1"/>
    <property type="molecule type" value="Genomic_DNA"/>
</dbReference>
<dbReference type="InterPro" id="IPR002105">
    <property type="entry name" value="Dockerin_1_rpt"/>
</dbReference>
<dbReference type="GO" id="GO:0000272">
    <property type="term" value="P:polysaccharide catabolic process"/>
    <property type="evidence" value="ECO:0007669"/>
    <property type="project" value="InterPro"/>
</dbReference>
<evidence type="ECO:0000313" key="1">
    <source>
        <dbReference type="EMBL" id="GAF75837.1"/>
    </source>
</evidence>
<feature type="non-terminal residue" evidence="1">
    <location>
        <position position="1"/>
    </location>
</feature>
<dbReference type="AlphaFoldDB" id="X0SIV3"/>
<proteinExistence type="predicted"/>
<dbReference type="InterPro" id="IPR036439">
    <property type="entry name" value="Dockerin_dom_sf"/>
</dbReference>